<reference evidence="8 9" key="1">
    <citation type="submission" date="2019-08" db="EMBL/GenBank/DDBJ databases">
        <title>Draft genome sequencing and comparative genomics of hatchery-associated Vibrios.</title>
        <authorList>
            <person name="Kehlet-Delgado H."/>
            <person name="Mueller R.S."/>
        </authorList>
    </citation>
    <scope>NUCLEOTIDE SEQUENCE [LARGE SCALE GENOMIC DNA]</scope>
    <source>
        <strain evidence="8 9">00-78-3</strain>
    </source>
</reference>
<organism evidence="8 9">
    <name type="scientific">Vibrio rotiferianus</name>
    <dbReference type="NCBI Taxonomy" id="190895"/>
    <lineage>
        <taxon>Bacteria</taxon>
        <taxon>Pseudomonadati</taxon>
        <taxon>Pseudomonadota</taxon>
        <taxon>Gammaproteobacteria</taxon>
        <taxon>Vibrionales</taxon>
        <taxon>Vibrionaceae</taxon>
        <taxon>Vibrio</taxon>
    </lineage>
</organism>
<comment type="caution">
    <text evidence="8">The sequence shown here is derived from an EMBL/GenBank/DDBJ whole genome shotgun (WGS) entry which is preliminary data.</text>
</comment>
<evidence type="ECO:0000256" key="5">
    <source>
        <dbReference type="ARBA" id="ARBA00023136"/>
    </source>
</evidence>
<evidence type="ECO:0000256" key="1">
    <source>
        <dbReference type="ARBA" id="ARBA00004651"/>
    </source>
</evidence>
<dbReference type="InterPro" id="IPR018076">
    <property type="entry name" value="T2SS_GspF_dom"/>
</dbReference>
<evidence type="ECO:0000256" key="3">
    <source>
        <dbReference type="ARBA" id="ARBA00022692"/>
    </source>
</evidence>
<dbReference type="GO" id="GO:0005886">
    <property type="term" value="C:plasma membrane"/>
    <property type="evidence" value="ECO:0007669"/>
    <property type="project" value="UniProtKB-SubCell"/>
</dbReference>
<protein>
    <submittedName>
        <fullName evidence="8">Pilus assembly protein TadB</fullName>
    </submittedName>
</protein>
<feature type="transmembrane region" description="Helical" evidence="6">
    <location>
        <begin position="261"/>
        <end position="281"/>
    </location>
</feature>
<feature type="transmembrane region" description="Helical" evidence="6">
    <location>
        <begin position="115"/>
        <end position="134"/>
    </location>
</feature>
<gene>
    <name evidence="8" type="ORF">F0262_03745</name>
</gene>
<evidence type="ECO:0000259" key="7">
    <source>
        <dbReference type="Pfam" id="PF00482"/>
    </source>
</evidence>
<feature type="transmembrane region" description="Helical" evidence="6">
    <location>
        <begin position="6"/>
        <end position="27"/>
    </location>
</feature>
<dbReference type="Pfam" id="PF00482">
    <property type="entry name" value="T2SSF"/>
    <property type="match status" value="1"/>
</dbReference>
<dbReference type="EMBL" id="VTYN01000003">
    <property type="protein sequence ID" value="NOH47167.1"/>
    <property type="molecule type" value="Genomic_DNA"/>
</dbReference>
<comment type="subcellular location">
    <subcellularLocation>
        <location evidence="1">Cell membrane</location>
        <topology evidence="1">Multi-pass membrane protein</topology>
    </subcellularLocation>
</comment>
<dbReference type="AlphaFoldDB" id="A0A7Y3Z6G4"/>
<dbReference type="InterPro" id="IPR042094">
    <property type="entry name" value="T2SS_GspF_sf"/>
</dbReference>
<keyword evidence="4 6" id="KW-1133">Transmembrane helix</keyword>
<keyword evidence="3 6" id="KW-0812">Transmembrane</keyword>
<name>A0A7Y3Z6G4_9VIBR</name>
<feature type="transmembrane region" description="Helical" evidence="6">
    <location>
        <begin position="293"/>
        <end position="312"/>
    </location>
</feature>
<keyword evidence="5 6" id="KW-0472">Membrane</keyword>
<proteinExistence type="predicted"/>
<feature type="domain" description="Type II secretion system protein GspF" evidence="7">
    <location>
        <begin position="154"/>
        <end position="275"/>
    </location>
</feature>
<dbReference type="RefSeq" id="WP_171357092.1">
    <property type="nucleotide sequence ID" value="NZ_VTYN01000003.1"/>
</dbReference>
<keyword evidence="2" id="KW-1003">Cell membrane</keyword>
<accession>A0A7Y3Z6G4</accession>
<dbReference type="Gene3D" id="1.20.81.30">
    <property type="entry name" value="Type II secretion system (T2SS), domain F"/>
    <property type="match status" value="1"/>
</dbReference>
<evidence type="ECO:0000313" key="8">
    <source>
        <dbReference type="EMBL" id="NOH47167.1"/>
    </source>
</evidence>
<dbReference type="Proteomes" id="UP000572072">
    <property type="component" value="Unassembled WGS sequence"/>
</dbReference>
<evidence type="ECO:0000313" key="9">
    <source>
        <dbReference type="Proteomes" id="UP000572072"/>
    </source>
</evidence>
<sequence>MDEVTISLILLFAAVLLISQALLLPVVGKKSKHRELSNRLKQNRNIDEQSLSLLKEHYRKELSPTDQFLVRFSFFADIRRVIELAGLKVGVASFLMTVILVGFAFSLAGVMLKQEWYICIALFFLSMSGAYFYVQRRVEKRLALFEEQLPEALDIIRRSLQGGQPLVKAFKEVGEEMAPPISIEFQNTYNLLNFGYDLRLAILQMAERVPTISMLAFSSAVLLQKETGGNLTENLQNVSQVLRARFKLERKIKTLSAESRLSAWILTLSPFILFLGLKIFNPEYIEPLYADPRGLNMISIGVILLAIGAVWIKKIVSIEI</sequence>
<dbReference type="PANTHER" id="PTHR35007">
    <property type="entry name" value="INTEGRAL MEMBRANE PROTEIN-RELATED"/>
    <property type="match status" value="1"/>
</dbReference>
<evidence type="ECO:0000256" key="6">
    <source>
        <dbReference type="SAM" id="Phobius"/>
    </source>
</evidence>
<evidence type="ECO:0000256" key="4">
    <source>
        <dbReference type="ARBA" id="ARBA00022989"/>
    </source>
</evidence>
<dbReference type="PANTHER" id="PTHR35007:SF1">
    <property type="entry name" value="PILUS ASSEMBLY PROTEIN"/>
    <property type="match status" value="1"/>
</dbReference>
<evidence type="ECO:0000256" key="2">
    <source>
        <dbReference type="ARBA" id="ARBA00022475"/>
    </source>
</evidence>
<feature type="transmembrane region" description="Helical" evidence="6">
    <location>
        <begin position="89"/>
        <end position="109"/>
    </location>
</feature>